<evidence type="ECO:0000313" key="2">
    <source>
        <dbReference type="Proteomes" id="UP001211907"/>
    </source>
</evidence>
<dbReference type="Proteomes" id="UP001211907">
    <property type="component" value="Unassembled WGS sequence"/>
</dbReference>
<dbReference type="AlphaFoldDB" id="A0AAD5SY93"/>
<reference evidence="1" key="1">
    <citation type="submission" date="2020-05" db="EMBL/GenBank/DDBJ databases">
        <title>Phylogenomic resolution of chytrid fungi.</title>
        <authorList>
            <person name="Stajich J.E."/>
            <person name="Amses K."/>
            <person name="Simmons R."/>
            <person name="Seto K."/>
            <person name="Myers J."/>
            <person name="Bonds A."/>
            <person name="Quandt C.A."/>
            <person name="Barry K."/>
            <person name="Liu P."/>
            <person name="Grigoriev I."/>
            <person name="Longcore J.E."/>
            <person name="James T.Y."/>
        </authorList>
    </citation>
    <scope>NUCLEOTIDE SEQUENCE</scope>
    <source>
        <strain evidence="1">JEL0513</strain>
    </source>
</reference>
<feature type="non-terminal residue" evidence="1">
    <location>
        <position position="69"/>
    </location>
</feature>
<sequence length="69" mass="7020">MAEPHDVTHSAGVIEADSNSAVCWFGSSKQPTSDNDADPTVLVNAPCTSTAIPTNTAAAAIFCGMIITP</sequence>
<name>A0AAD5SY93_9FUNG</name>
<gene>
    <name evidence="1" type="ORF">HK100_002603</name>
</gene>
<comment type="caution">
    <text evidence="1">The sequence shown here is derived from an EMBL/GenBank/DDBJ whole genome shotgun (WGS) entry which is preliminary data.</text>
</comment>
<accession>A0AAD5SY93</accession>
<evidence type="ECO:0000313" key="1">
    <source>
        <dbReference type="EMBL" id="KAJ3111673.1"/>
    </source>
</evidence>
<dbReference type="EMBL" id="JADGJH010001607">
    <property type="protein sequence ID" value="KAJ3111673.1"/>
    <property type="molecule type" value="Genomic_DNA"/>
</dbReference>
<proteinExistence type="predicted"/>
<organism evidence="1 2">
    <name type="scientific">Physocladia obscura</name>
    <dbReference type="NCBI Taxonomy" id="109957"/>
    <lineage>
        <taxon>Eukaryota</taxon>
        <taxon>Fungi</taxon>
        <taxon>Fungi incertae sedis</taxon>
        <taxon>Chytridiomycota</taxon>
        <taxon>Chytridiomycota incertae sedis</taxon>
        <taxon>Chytridiomycetes</taxon>
        <taxon>Chytridiales</taxon>
        <taxon>Chytriomycetaceae</taxon>
        <taxon>Physocladia</taxon>
    </lineage>
</organism>
<keyword evidence="2" id="KW-1185">Reference proteome</keyword>
<protein>
    <submittedName>
        <fullName evidence="1">Uncharacterized protein</fullName>
    </submittedName>
</protein>